<keyword evidence="4" id="KW-1185">Reference proteome</keyword>
<evidence type="ECO:0000313" key="4">
    <source>
        <dbReference type="Proteomes" id="UP000664218"/>
    </source>
</evidence>
<dbReference type="InterPro" id="IPR008928">
    <property type="entry name" value="6-hairpin_glycosidase_sf"/>
</dbReference>
<reference evidence="3" key="1">
    <citation type="submission" date="2021-03" db="EMBL/GenBank/DDBJ databases">
        <title>Proteiniclasticum marinus sp. nov., isolated from tidal flat sediment.</title>
        <authorList>
            <person name="Namirimu T."/>
            <person name="Yang J.-A."/>
            <person name="Yang S.-H."/>
            <person name="Kim Y.-J."/>
            <person name="Kwon K.K."/>
        </authorList>
    </citation>
    <scope>NUCLEOTIDE SEQUENCE</scope>
    <source>
        <strain evidence="3">SCR006</strain>
    </source>
</reference>
<proteinExistence type="inferred from homology"/>
<evidence type="ECO:0000256" key="1">
    <source>
        <dbReference type="ARBA" id="ARBA00008558"/>
    </source>
</evidence>
<dbReference type="EMBL" id="JAFNJU010000012">
    <property type="protein sequence ID" value="MBO1266095.1"/>
    <property type="molecule type" value="Genomic_DNA"/>
</dbReference>
<dbReference type="Proteomes" id="UP000664218">
    <property type="component" value="Unassembled WGS sequence"/>
</dbReference>
<accession>A0A939HD13</accession>
<dbReference type="SUPFAM" id="SSF48208">
    <property type="entry name" value="Six-hairpin glycosidases"/>
    <property type="match status" value="1"/>
</dbReference>
<dbReference type="GO" id="GO:0005975">
    <property type="term" value="P:carbohydrate metabolic process"/>
    <property type="evidence" value="ECO:0007669"/>
    <property type="project" value="InterPro"/>
</dbReference>
<comment type="similarity">
    <text evidence="1">Belongs to the N-acylglucosamine 2-epimerase family.</text>
</comment>
<comment type="caution">
    <text evidence="3">The sequence shown here is derived from an EMBL/GenBank/DDBJ whole genome shotgun (WGS) entry which is preliminary data.</text>
</comment>
<dbReference type="RefSeq" id="WP_207600621.1">
    <property type="nucleotide sequence ID" value="NZ_JAFNJU010000012.1"/>
</dbReference>
<organism evidence="3 4">
    <name type="scientific">Proteiniclasticum aestuarii</name>
    <dbReference type="NCBI Taxonomy" id="2817862"/>
    <lineage>
        <taxon>Bacteria</taxon>
        <taxon>Bacillati</taxon>
        <taxon>Bacillota</taxon>
        <taxon>Clostridia</taxon>
        <taxon>Eubacteriales</taxon>
        <taxon>Clostridiaceae</taxon>
        <taxon>Proteiniclasticum</taxon>
    </lineage>
</organism>
<evidence type="ECO:0000256" key="2">
    <source>
        <dbReference type="ARBA" id="ARBA00023235"/>
    </source>
</evidence>
<gene>
    <name evidence="3" type="ORF">J3A84_13745</name>
</gene>
<dbReference type="AlphaFoldDB" id="A0A939HD13"/>
<protein>
    <submittedName>
        <fullName evidence="3">AGE family epimerase/isomerase</fullName>
    </submittedName>
</protein>
<dbReference type="Gene3D" id="1.50.10.10">
    <property type="match status" value="1"/>
</dbReference>
<dbReference type="InterPro" id="IPR010819">
    <property type="entry name" value="AGE/CE"/>
</dbReference>
<dbReference type="PANTHER" id="PTHR15108">
    <property type="entry name" value="N-ACYLGLUCOSAMINE-2-EPIMERASE"/>
    <property type="match status" value="1"/>
</dbReference>
<sequence length="410" mass="48260">MDDINIKDFYIRQITEDFYPYWKKFEDQKYGGVLNCIDNRGEKLLAQDKFTWSQGRYLWVLSKLIELSENKSIGGLDLDHLKRQAGMTYEFIKTNAIYGDTRCYYLLDRKGGSMRDPVSGEYDASIFADCFALIGMAEYARILNVATEVKLVTSLYESIKRRIVADNYKTEPYPIPEGYKNHSIPMIMLNTTYEFMLMLENFGMDLDGHQNYLLELVESILDDFHEDNLIREFVSNDDNRNVKMLDRHINPGHTLEDMWFIIEALQKYGNLEHYLETIILISKKTFNVGWDKEYGGLLRYVDKQGGPPVGEIDDFSYTRLIQDTHDMKLWWPHSEALYLPLLLHKLTGNEEHMDWYKEVHDYVFETFPNTEVGEWIQIRERDASPVEKVVALPVKDPFHILRNFIKIIEL</sequence>
<evidence type="ECO:0000313" key="3">
    <source>
        <dbReference type="EMBL" id="MBO1266095.1"/>
    </source>
</evidence>
<name>A0A939HD13_9CLOT</name>
<dbReference type="GO" id="GO:0016853">
    <property type="term" value="F:isomerase activity"/>
    <property type="evidence" value="ECO:0007669"/>
    <property type="project" value="UniProtKB-KW"/>
</dbReference>
<dbReference type="InterPro" id="IPR012341">
    <property type="entry name" value="6hp_glycosidase-like_sf"/>
</dbReference>
<dbReference type="Pfam" id="PF07221">
    <property type="entry name" value="GlcNAc_2-epim"/>
    <property type="match status" value="1"/>
</dbReference>
<keyword evidence="2" id="KW-0413">Isomerase</keyword>